<gene>
    <name evidence="4" type="ORF">OLEA9_A106105</name>
</gene>
<dbReference type="OrthoDB" id="913021at2759"/>
<reference evidence="4 5" key="1">
    <citation type="submission" date="2019-12" db="EMBL/GenBank/DDBJ databases">
        <authorList>
            <person name="Alioto T."/>
            <person name="Alioto T."/>
            <person name="Gomez Garrido J."/>
        </authorList>
    </citation>
    <scope>NUCLEOTIDE SEQUENCE [LARGE SCALE GENOMIC DNA]</scope>
</reference>
<evidence type="ECO:0000256" key="3">
    <source>
        <dbReference type="ARBA" id="ARBA00022946"/>
    </source>
</evidence>
<dbReference type="EMBL" id="CACTIH010005513">
    <property type="protein sequence ID" value="CAA2995947.1"/>
    <property type="molecule type" value="Genomic_DNA"/>
</dbReference>
<evidence type="ECO:0000256" key="2">
    <source>
        <dbReference type="ARBA" id="ARBA00022472"/>
    </source>
</evidence>
<dbReference type="Gramene" id="OE9A106105T1">
    <property type="protein sequence ID" value="OE9A106105C1"/>
    <property type="gene ID" value="OE9A106105"/>
</dbReference>
<name>A0A8S0SSK1_OLEEU</name>
<dbReference type="PANTHER" id="PTHR13068">
    <property type="entry name" value="CGI-12 PROTEIN-RELATED"/>
    <property type="match status" value="1"/>
</dbReference>
<comment type="caution">
    <text evidence="4">The sequence shown here is derived from an EMBL/GenBank/DDBJ whole genome shotgun (WGS) entry which is preliminary data.</text>
</comment>
<dbReference type="AlphaFoldDB" id="A0A8S0SSK1"/>
<organism evidence="4 5">
    <name type="scientific">Olea europaea subsp. europaea</name>
    <dbReference type="NCBI Taxonomy" id="158383"/>
    <lineage>
        <taxon>Eukaryota</taxon>
        <taxon>Viridiplantae</taxon>
        <taxon>Streptophyta</taxon>
        <taxon>Embryophyta</taxon>
        <taxon>Tracheophyta</taxon>
        <taxon>Spermatophyta</taxon>
        <taxon>Magnoliopsida</taxon>
        <taxon>eudicotyledons</taxon>
        <taxon>Gunneridae</taxon>
        <taxon>Pentapetalae</taxon>
        <taxon>asterids</taxon>
        <taxon>lamiids</taxon>
        <taxon>Lamiales</taxon>
        <taxon>Oleaceae</taxon>
        <taxon>Oleeae</taxon>
        <taxon>Olea</taxon>
    </lineage>
</organism>
<keyword evidence="5" id="KW-1185">Reference proteome</keyword>
<evidence type="ECO:0000256" key="1">
    <source>
        <dbReference type="ARBA" id="ARBA00007692"/>
    </source>
</evidence>
<proteinExistence type="inferred from homology"/>
<dbReference type="Proteomes" id="UP000594638">
    <property type="component" value="Unassembled WGS sequence"/>
</dbReference>
<protein>
    <submittedName>
        <fullName evidence="4">Transcription termination factor MTERF8, chloroplastic-like</fullName>
    </submittedName>
</protein>
<keyword evidence="2" id="KW-0805">Transcription regulation</keyword>
<dbReference type="GO" id="GO:0003676">
    <property type="term" value="F:nucleic acid binding"/>
    <property type="evidence" value="ECO:0007669"/>
    <property type="project" value="InterPro"/>
</dbReference>
<keyword evidence="2" id="KW-0806">Transcription termination</keyword>
<dbReference type="Gene3D" id="1.25.70.10">
    <property type="entry name" value="Transcription termination factor 3, mitochondrial"/>
    <property type="match status" value="1"/>
</dbReference>
<keyword evidence="2" id="KW-0804">Transcription</keyword>
<dbReference type="PANTHER" id="PTHR13068:SF133">
    <property type="entry name" value="MITOCHONDRIAL TRANSCRIPTION TERMINATION FACTOR FAMILY PROTEIN"/>
    <property type="match status" value="1"/>
</dbReference>
<keyword evidence="3" id="KW-0809">Transit peptide</keyword>
<dbReference type="InterPro" id="IPR003690">
    <property type="entry name" value="MTERF"/>
</dbReference>
<accession>A0A8S0SSK1</accession>
<sequence>MDSYEKVRRFTEKTLMPKLEFFKSIGFSKDHLGSAISRDPTLLVRSLEKHINPSYNQLKIVLLTDEKVLAVVKRTS</sequence>
<dbReference type="InterPro" id="IPR038538">
    <property type="entry name" value="MTERF_sf"/>
</dbReference>
<evidence type="ECO:0000313" key="5">
    <source>
        <dbReference type="Proteomes" id="UP000594638"/>
    </source>
</evidence>
<comment type="similarity">
    <text evidence="1">Belongs to the mTERF family.</text>
</comment>
<dbReference type="GO" id="GO:0006353">
    <property type="term" value="P:DNA-templated transcription termination"/>
    <property type="evidence" value="ECO:0007669"/>
    <property type="project" value="UniProtKB-KW"/>
</dbReference>
<dbReference type="Pfam" id="PF02536">
    <property type="entry name" value="mTERF"/>
    <property type="match status" value="1"/>
</dbReference>
<evidence type="ECO:0000313" key="4">
    <source>
        <dbReference type="EMBL" id="CAA2995947.1"/>
    </source>
</evidence>